<dbReference type="Pfam" id="PF00078">
    <property type="entry name" value="RVT_1"/>
    <property type="match status" value="1"/>
</dbReference>
<keyword evidence="9" id="KW-0511">Multifunctional enzyme</keyword>
<dbReference type="InterPro" id="IPR043128">
    <property type="entry name" value="Rev_trsase/Diguanyl_cyclase"/>
</dbReference>
<dbReference type="PROSITE" id="PS50878">
    <property type="entry name" value="RT_POL"/>
    <property type="match status" value="1"/>
</dbReference>
<dbReference type="InterPro" id="IPR043502">
    <property type="entry name" value="DNA/RNA_pol_sf"/>
</dbReference>
<sequence length="929" mass="107850">MSNEDGKADGTELHKVSVKIPPFWIDKPEIWFYQVEAQFKISGITAEETKFNYLISQLDPKFVENVWDIIRSDSQTKYTDSKTRLLNLFKESENARIQRLITGIDLDDLKPSQLLQKFISVATSDVSENLIKTLWLGKLPDSIKNILIVSKKDTDSLTIMADKICDMSPKTEIYSTSYEHNSSNELFDRVKKLEQQISALCIRTGARPRMRNNNYFRNRSRSRSNRRHDFNSKGKLCYFHFRFGTECFPEKCQPPCSWNQKPQENQENSSLQPNLVPKEIKHDVKHFIETNGQPIHAKARQLDPKRLAIAKEEFTFMLNNEIIRPSNSQWSSPLHLATKKDGSYRPCGDYRQLNAQTIPDRYPIPRLEDFHQILKETKIFSKIDLFKAYFQIPIAEEHKCKTAIITPFGLYEFNVMSFGLKNAPATFQRFIHEVLRGLDFVFPYLDDILIASKRNQEHEIHLNLVLERLNTFGLRINISKSVFAVEEIEFLGYLITPQGSRPLPDKVQAIMNYKRPENIQDLRTFLGILNFYHRYLKDAAKNQALLHEYIKGSKKKDKRKIQWTDEAEKQFEKCKNDLANATLLSFPNSELPLSLFTDPSDTAIGAVLQQYDNSTWQPIAFYSKKLNDTQQNDSTYDRELLGIYLSVKHFKHYLEGRTFTIYTDHKPLIFAFHQKLDKEAPRQARQLNYISQFSTDIKYIKGENNIVADTLSRVTEVSSIDYDQIADAQTQDEELKSLQTITSLNLKEYPLPSGKYLWCDTSTSKIRPYIPQAFRKQIFHHIHGLSHPGIKSTIKLMNSKFIWPSIKKDVQLWTRTCIPCQKAKINRHTKTKLGEFEVPLGRFCVVHIDLIDPLPPSRGNIYCLTCIDRFSNWMEAIPLDNLSADTVARAFYSNWIARFGKPHKLITDRGTQFRSETLQTLSKICGIKL</sequence>
<name>A0A4Y2GB46_ARAVE</name>
<dbReference type="CDD" id="cd09274">
    <property type="entry name" value="RNase_HI_RT_Ty3"/>
    <property type="match status" value="1"/>
</dbReference>
<protein>
    <recommendedName>
        <fullName evidence="1">RNA-directed DNA polymerase</fullName>
        <ecNumber evidence="1">2.7.7.49</ecNumber>
    </recommendedName>
</protein>
<dbReference type="InterPro" id="IPR000477">
    <property type="entry name" value="RT_dom"/>
</dbReference>
<evidence type="ECO:0000313" key="13">
    <source>
        <dbReference type="Proteomes" id="UP000499080"/>
    </source>
</evidence>
<accession>A0A4Y2GB46</accession>
<dbReference type="InterPro" id="IPR055469">
    <property type="entry name" value="DUF7041"/>
</dbReference>
<keyword evidence="6" id="KW-0255">Endonuclease</keyword>
<dbReference type="PROSITE" id="PS50994">
    <property type="entry name" value="INTEGRASE"/>
    <property type="match status" value="1"/>
</dbReference>
<dbReference type="Pfam" id="PF17921">
    <property type="entry name" value="Integrase_H2C2"/>
    <property type="match status" value="1"/>
</dbReference>
<dbReference type="PANTHER" id="PTHR37984">
    <property type="entry name" value="PROTEIN CBG26694"/>
    <property type="match status" value="1"/>
</dbReference>
<dbReference type="Pfam" id="PF00665">
    <property type="entry name" value="rve"/>
    <property type="match status" value="1"/>
</dbReference>
<evidence type="ECO:0000256" key="2">
    <source>
        <dbReference type="ARBA" id="ARBA00022670"/>
    </source>
</evidence>
<dbReference type="Pfam" id="PF17919">
    <property type="entry name" value="RT_RNaseH_2"/>
    <property type="match status" value="1"/>
</dbReference>
<dbReference type="Gene3D" id="1.10.340.70">
    <property type="match status" value="1"/>
</dbReference>
<dbReference type="GO" id="GO:0008233">
    <property type="term" value="F:peptidase activity"/>
    <property type="evidence" value="ECO:0007669"/>
    <property type="project" value="UniProtKB-KW"/>
</dbReference>
<evidence type="ECO:0000256" key="6">
    <source>
        <dbReference type="ARBA" id="ARBA00022759"/>
    </source>
</evidence>
<dbReference type="Gene3D" id="3.30.420.10">
    <property type="entry name" value="Ribonuclease H-like superfamily/Ribonuclease H"/>
    <property type="match status" value="1"/>
</dbReference>
<dbReference type="CDD" id="cd01647">
    <property type="entry name" value="RT_LTR"/>
    <property type="match status" value="1"/>
</dbReference>
<dbReference type="FunFam" id="3.10.20.370:FF:000001">
    <property type="entry name" value="Retrovirus-related Pol polyprotein from transposon 17.6-like protein"/>
    <property type="match status" value="1"/>
</dbReference>
<dbReference type="FunFam" id="3.10.10.10:FF:000007">
    <property type="entry name" value="Retrovirus-related Pol polyprotein from transposon 17.6-like Protein"/>
    <property type="match status" value="1"/>
</dbReference>
<dbReference type="Proteomes" id="UP000499080">
    <property type="component" value="Unassembled WGS sequence"/>
</dbReference>
<evidence type="ECO:0000256" key="7">
    <source>
        <dbReference type="ARBA" id="ARBA00022801"/>
    </source>
</evidence>
<dbReference type="GO" id="GO:0003964">
    <property type="term" value="F:RNA-directed DNA polymerase activity"/>
    <property type="evidence" value="ECO:0007669"/>
    <property type="project" value="UniProtKB-KW"/>
</dbReference>
<keyword evidence="13" id="KW-1185">Reference proteome</keyword>
<dbReference type="InterPro" id="IPR012337">
    <property type="entry name" value="RNaseH-like_sf"/>
</dbReference>
<reference evidence="12 13" key="1">
    <citation type="journal article" date="2019" name="Sci. Rep.">
        <title>Orb-weaving spider Araneus ventricosus genome elucidates the spidroin gene catalogue.</title>
        <authorList>
            <person name="Kono N."/>
            <person name="Nakamura H."/>
            <person name="Ohtoshi R."/>
            <person name="Moran D.A.P."/>
            <person name="Shinohara A."/>
            <person name="Yoshida Y."/>
            <person name="Fujiwara M."/>
            <person name="Mori M."/>
            <person name="Tomita M."/>
            <person name="Arakawa K."/>
        </authorList>
    </citation>
    <scope>NUCLEOTIDE SEQUENCE [LARGE SCALE GENOMIC DNA]</scope>
</reference>
<keyword evidence="3" id="KW-0808">Transferase</keyword>
<dbReference type="InterPro" id="IPR041588">
    <property type="entry name" value="Integrase_H2C2"/>
</dbReference>
<dbReference type="InterPro" id="IPR050951">
    <property type="entry name" value="Retrovirus_Pol_polyprotein"/>
</dbReference>
<dbReference type="Pfam" id="PF23055">
    <property type="entry name" value="DUF7041"/>
    <property type="match status" value="1"/>
</dbReference>
<evidence type="ECO:0000256" key="4">
    <source>
        <dbReference type="ARBA" id="ARBA00022695"/>
    </source>
</evidence>
<feature type="domain" description="Reverse transcriptase" evidence="10">
    <location>
        <begin position="318"/>
        <end position="495"/>
    </location>
</feature>
<evidence type="ECO:0000256" key="1">
    <source>
        <dbReference type="ARBA" id="ARBA00012493"/>
    </source>
</evidence>
<evidence type="ECO:0000259" key="11">
    <source>
        <dbReference type="PROSITE" id="PS50994"/>
    </source>
</evidence>
<evidence type="ECO:0000256" key="9">
    <source>
        <dbReference type="ARBA" id="ARBA00023268"/>
    </source>
</evidence>
<evidence type="ECO:0000256" key="8">
    <source>
        <dbReference type="ARBA" id="ARBA00022918"/>
    </source>
</evidence>
<organism evidence="12 13">
    <name type="scientific">Araneus ventricosus</name>
    <name type="common">Orbweaver spider</name>
    <name type="synonym">Epeira ventricosa</name>
    <dbReference type="NCBI Taxonomy" id="182803"/>
    <lineage>
        <taxon>Eukaryota</taxon>
        <taxon>Metazoa</taxon>
        <taxon>Ecdysozoa</taxon>
        <taxon>Arthropoda</taxon>
        <taxon>Chelicerata</taxon>
        <taxon>Arachnida</taxon>
        <taxon>Araneae</taxon>
        <taxon>Araneomorphae</taxon>
        <taxon>Entelegynae</taxon>
        <taxon>Araneoidea</taxon>
        <taxon>Araneidae</taxon>
        <taxon>Araneus</taxon>
    </lineage>
</organism>
<dbReference type="Gene3D" id="3.30.70.270">
    <property type="match status" value="2"/>
</dbReference>
<dbReference type="InterPro" id="IPR001584">
    <property type="entry name" value="Integrase_cat-core"/>
</dbReference>
<dbReference type="SUPFAM" id="SSF53098">
    <property type="entry name" value="Ribonuclease H-like"/>
    <property type="match status" value="1"/>
</dbReference>
<dbReference type="GO" id="GO:0004519">
    <property type="term" value="F:endonuclease activity"/>
    <property type="evidence" value="ECO:0007669"/>
    <property type="project" value="UniProtKB-KW"/>
</dbReference>
<evidence type="ECO:0000313" key="12">
    <source>
        <dbReference type="EMBL" id="GBM49879.1"/>
    </source>
</evidence>
<evidence type="ECO:0000256" key="3">
    <source>
        <dbReference type="ARBA" id="ARBA00022679"/>
    </source>
</evidence>
<keyword evidence="5" id="KW-0540">Nuclease</keyword>
<dbReference type="GO" id="GO:0003676">
    <property type="term" value="F:nucleic acid binding"/>
    <property type="evidence" value="ECO:0007669"/>
    <property type="project" value="InterPro"/>
</dbReference>
<evidence type="ECO:0000256" key="5">
    <source>
        <dbReference type="ARBA" id="ARBA00022722"/>
    </source>
</evidence>
<dbReference type="SUPFAM" id="SSF56672">
    <property type="entry name" value="DNA/RNA polymerases"/>
    <property type="match status" value="1"/>
</dbReference>
<dbReference type="OrthoDB" id="9950135at2759"/>
<dbReference type="GO" id="GO:0042575">
    <property type="term" value="C:DNA polymerase complex"/>
    <property type="evidence" value="ECO:0007669"/>
    <property type="project" value="UniProtKB-ARBA"/>
</dbReference>
<feature type="domain" description="Integrase catalytic" evidence="11">
    <location>
        <begin position="835"/>
        <end position="929"/>
    </location>
</feature>
<dbReference type="FunFam" id="1.10.340.70:FF:000006">
    <property type="entry name" value="Retrovirus-related Pol polyprotein from transposon 297-like Protein"/>
    <property type="match status" value="1"/>
</dbReference>
<comment type="caution">
    <text evidence="12">The sequence shown here is derived from an EMBL/GenBank/DDBJ whole genome shotgun (WGS) entry which is preliminary data.</text>
</comment>
<keyword evidence="4" id="KW-0548">Nucleotidyltransferase</keyword>
<dbReference type="InterPro" id="IPR041577">
    <property type="entry name" value="RT_RNaseH_2"/>
</dbReference>
<dbReference type="InterPro" id="IPR036397">
    <property type="entry name" value="RNaseH_sf"/>
</dbReference>
<dbReference type="EC" id="2.7.7.49" evidence="1"/>
<dbReference type="GO" id="GO:0015074">
    <property type="term" value="P:DNA integration"/>
    <property type="evidence" value="ECO:0007669"/>
    <property type="project" value="InterPro"/>
</dbReference>
<keyword evidence="8" id="KW-0695">RNA-directed DNA polymerase</keyword>
<dbReference type="Gene3D" id="3.10.20.370">
    <property type="match status" value="1"/>
</dbReference>
<proteinExistence type="predicted"/>
<dbReference type="PANTHER" id="PTHR37984:SF5">
    <property type="entry name" value="PROTEIN NYNRIN-LIKE"/>
    <property type="match status" value="1"/>
</dbReference>
<gene>
    <name evidence="12" type="primary">TY3B-G_115</name>
    <name evidence="12" type="ORF">AVEN_92146_1</name>
</gene>
<keyword evidence="7" id="KW-0378">Hydrolase</keyword>
<keyword evidence="2" id="KW-0645">Protease</keyword>
<evidence type="ECO:0000259" key="10">
    <source>
        <dbReference type="PROSITE" id="PS50878"/>
    </source>
</evidence>
<dbReference type="Gene3D" id="3.10.10.10">
    <property type="entry name" value="HIV Type 1 Reverse Transcriptase, subunit A, domain 1"/>
    <property type="match status" value="1"/>
</dbReference>
<dbReference type="AlphaFoldDB" id="A0A4Y2GB46"/>
<dbReference type="GO" id="GO:0006508">
    <property type="term" value="P:proteolysis"/>
    <property type="evidence" value="ECO:0007669"/>
    <property type="project" value="UniProtKB-KW"/>
</dbReference>
<dbReference type="EMBL" id="BGPR01001275">
    <property type="protein sequence ID" value="GBM49879.1"/>
    <property type="molecule type" value="Genomic_DNA"/>
</dbReference>